<evidence type="ECO:0000256" key="1">
    <source>
        <dbReference type="ARBA" id="ARBA00000427"/>
    </source>
</evidence>
<accession>A0ABX2B5R8</accession>
<dbReference type="PANTHER" id="PTHR10628:SF30">
    <property type="entry name" value="EXO-ALPHA-SIALIDASE"/>
    <property type="match status" value="1"/>
</dbReference>
<dbReference type="PANTHER" id="PTHR10628">
    <property type="entry name" value="SIALIDASE"/>
    <property type="match status" value="1"/>
</dbReference>
<name>A0ABX2B5R8_9BACT</name>
<proteinExistence type="inferred from homology"/>
<keyword evidence="4" id="KW-0732">Signal</keyword>
<dbReference type="SUPFAM" id="SSF50939">
    <property type="entry name" value="Sialidases"/>
    <property type="match status" value="1"/>
</dbReference>
<dbReference type="EC" id="3.2.1.18" evidence="3"/>
<dbReference type="RefSeq" id="WP_172345037.1">
    <property type="nucleotide sequence ID" value="NZ_CATJFF010000099.1"/>
</dbReference>
<gene>
    <name evidence="5" type="ORF">HPS54_08625</name>
</gene>
<comment type="catalytic activity">
    <reaction evidence="1">
        <text>Hydrolysis of alpha-(2-&gt;3)-, alpha-(2-&gt;6)-, alpha-(2-&gt;8)- glycosidic linkages of terminal sialic acid residues in oligosaccharides, glycoproteins, glycolipids, colominic acid and synthetic substrates.</text>
        <dbReference type="EC" id="3.2.1.18"/>
    </reaction>
</comment>
<dbReference type="Proteomes" id="UP000820977">
    <property type="component" value="Unassembled WGS sequence"/>
</dbReference>
<dbReference type="Gene3D" id="2.120.10.10">
    <property type="match status" value="1"/>
</dbReference>
<organism evidence="5 6">
    <name type="scientific">Xylanibacter caecicola</name>
    <dbReference type="NCBI Taxonomy" id="2736294"/>
    <lineage>
        <taxon>Bacteria</taxon>
        <taxon>Pseudomonadati</taxon>
        <taxon>Bacteroidota</taxon>
        <taxon>Bacteroidia</taxon>
        <taxon>Bacteroidales</taxon>
        <taxon>Prevotellaceae</taxon>
        <taxon>Xylanibacter</taxon>
    </lineage>
</organism>
<dbReference type="InterPro" id="IPR026856">
    <property type="entry name" value="Sialidase_fam"/>
</dbReference>
<dbReference type="InterPro" id="IPR036278">
    <property type="entry name" value="Sialidase_sf"/>
</dbReference>
<dbReference type="EMBL" id="JABKKJ010000013">
    <property type="protein sequence ID" value="NPE25575.1"/>
    <property type="molecule type" value="Genomic_DNA"/>
</dbReference>
<feature type="signal peptide" evidence="4">
    <location>
        <begin position="1"/>
        <end position="20"/>
    </location>
</feature>
<evidence type="ECO:0000313" key="5">
    <source>
        <dbReference type="EMBL" id="NPE25575.1"/>
    </source>
</evidence>
<sequence>MKRFLSLMLLMAVTACVSMAQVFDTNSSSRYRIPAIVKDNNGSLVAFSDYRYGTGDIGTGRIDIYGKISTDNGATWGNSFTALSGSNTTGFTRAHGDAAVVCDRESGKMLMMCASGSIGYSDSKIKINRQGRGSWFSPYTYSLNVNEAIRVGRSYSEDNGKTWTTSVDKTSDVYGIWDVANATSYNDGENFVVPVTGLFFTSGKICQSSKIKVGDYYRIYAALCTNVGSLVVYSDDFGETWNALGGTSARPAPNGDEAKIEELPNGNVLLCCCVNGNTGRDFNIFTYTDQRTAAGIWGSVVRSGQTSVAGETYAASCNGDIMIVPAKRDGKDIYVALLSAAMSSEREYVGIYWKELSAESDYDTPLDFKTGWTAFPVSTTSSCYSSMTLDNNGNIALLYEETLLNYGYDIVFKTFALEDITGYKYNDPWVGKVLTIKVLSYDADEKVDQQRYLFNNDLNLAVNAEEEATTPTYNHYWVVSKDPGTNTYYLSSLNGDGYMGRANAIDYSTGEKKENIPACTDDYKKEFEIQDFVKTWTLTSNKTGVAMSGYALKFAYDSDKSRVVAIADDGEINWFDHTAKREAITNNGVTKYWSTDFELKEVEYTNTIGDYGTFDKPTYFGFPVKFERSDDGKAVYQGEDYNFYATLKLPFAVTLPDDVKAYKCTSLSDVEGTQVGLEELELKDNVLPRETPVLLSMSGKEGDVKTEKTIYLRPALAQTMQETGFAGTLGKKTFSDTEYNPETNSNIYILSKKNGHVAFYWLSDRTMAANKAYYVFEGTATNQSLVFNFGGTTAVDKITVSDAVKGNEPVYDLCGRRVAAPVKGIYIRGNRKVVVR</sequence>
<evidence type="ECO:0000256" key="3">
    <source>
        <dbReference type="ARBA" id="ARBA00012733"/>
    </source>
</evidence>
<reference evidence="5 6" key="1">
    <citation type="submission" date="2020-05" db="EMBL/GenBank/DDBJ databases">
        <title>Distinct polysaccharide utilization as determinants for interspecies competition between intestinal Prevotella spp.</title>
        <authorList>
            <person name="Galvez E.J.C."/>
            <person name="Iljazovic A."/>
            <person name="Strowig T."/>
        </authorList>
    </citation>
    <scope>NUCLEOTIDE SEQUENCE [LARGE SCALE GENOMIC DNA]</scope>
    <source>
        <strain evidence="5 6">PCHR</strain>
    </source>
</reference>
<dbReference type="PROSITE" id="PS51257">
    <property type="entry name" value="PROKAR_LIPOPROTEIN"/>
    <property type="match status" value="1"/>
</dbReference>
<evidence type="ECO:0000256" key="4">
    <source>
        <dbReference type="SAM" id="SignalP"/>
    </source>
</evidence>
<evidence type="ECO:0000256" key="2">
    <source>
        <dbReference type="ARBA" id="ARBA00009348"/>
    </source>
</evidence>
<keyword evidence="6" id="KW-1185">Reference proteome</keyword>
<comment type="caution">
    <text evidence="5">The sequence shown here is derived from an EMBL/GenBank/DDBJ whole genome shotgun (WGS) entry which is preliminary data.</text>
</comment>
<feature type="chain" id="PRO_5045932611" description="exo-alpha-sialidase" evidence="4">
    <location>
        <begin position="21"/>
        <end position="836"/>
    </location>
</feature>
<comment type="similarity">
    <text evidence="2">Belongs to the glycosyl hydrolase 33 family.</text>
</comment>
<dbReference type="CDD" id="cd15482">
    <property type="entry name" value="Sialidase_non-viral"/>
    <property type="match status" value="1"/>
</dbReference>
<evidence type="ECO:0000313" key="6">
    <source>
        <dbReference type="Proteomes" id="UP000820977"/>
    </source>
</evidence>
<protein>
    <recommendedName>
        <fullName evidence="3">exo-alpha-sialidase</fullName>
        <ecNumber evidence="3">3.2.1.18</ecNumber>
    </recommendedName>
</protein>